<evidence type="ECO:0000313" key="2">
    <source>
        <dbReference type="EMBL" id="QEG37165.1"/>
    </source>
</evidence>
<name>A0A5B9QHL4_9BACT</name>
<keyword evidence="2" id="KW-0808">Transferase</keyword>
<feature type="domain" description="Aminoglycoside phosphotransferase" evidence="1">
    <location>
        <begin position="42"/>
        <end position="278"/>
    </location>
</feature>
<keyword evidence="3" id="KW-1185">Reference proteome</keyword>
<dbReference type="InterPro" id="IPR011009">
    <property type="entry name" value="Kinase-like_dom_sf"/>
</dbReference>
<dbReference type="GO" id="GO:0016740">
    <property type="term" value="F:transferase activity"/>
    <property type="evidence" value="ECO:0007669"/>
    <property type="project" value="UniProtKB-KW"/>
</dbReference>
<dbReference type="Pfam" id="PF01636">
    <property type="entry name" value="APH"/>
    <property type="match status" value="1"/>
</dbReference>
<dbReference type="Proteomes" id="UP000323917">
    <property type="component" value="Chromosome"/>
</dbReference>
<evidence type="ECO:0000313" key="3">
    <source>
        <dbReference type="Proteomes" id="UP000323917"/>
    </source>
</evidence>
<dbReference type="InterPro" id="IPR051678">
    <property type="entry name" value="AGP_Transferase"/>
</dbReference>
<dbReference type="AlphaFoldDB" id="A0A5B9QHL4"/>
<protein>
    <submittedName>
        <fullName evidence="2">Phosphotransferase enzyme family protein</fullName>
    </submittedName>
</protein>
<dbReference type="Gene3D" id="3.90.1200.10">
    <property type="match status" value="1"/>
</dbReference>
<accession>A0A5B9QHL4</accession>
<sequence>MGRTVEIHQIARDGAAFQQPVNQQELLLQLNDVLAHEKITKVTELNAGLFNNTYRVDTSQNAYILKVAPTGSADVFYCERSLMQREQSICLQLQSLSPLIPEYLSFFKIDGRDAFLQRWIQGRLWHEVISSLSEAENAELWKQLGAFARVLHNCCGEQFGYPAPLQGFSRWSQFIADNVEGMIEDCRRVGVFCEEVEVYRSYLPYFFQTLDQVKTAKLLHGDLWPRNVIIDGAGADIHIKAVFDAERAFWGDPASDWVLILYGVPETFWQGYGENLVKTSDPARIAIYKGMYFILNILEAVRFQESAEAPRKRLSVINEELGKLLRSQ</sequence>
<dbReference type="PANTHER" id="PTHR21310:SF15">
    <property type="entry name" value="AMINOGLYCOSIDE PHOSPHOTRANSFERASE DOMAIN-CONTAINING PROTEIN"/>
    <property type="match status" value="1"/>
</dbReference>
<dbReference type="OrthoDB" id="5291879at2"/>
<gene>
    <name evidence="2" type="ORF">Pr1d_45060</name>
</gene>
<dbReference type="SUPFAM" id="SSF56112">
    <property type="entry name" value="Protein kinase-like (PK-like)"/>
    <property type="match status" value="1"/>
</dbReference>
<organism evidence="2 3">
    <name type="scientific">Bythopirellula goksoeyrii</name>
    <dbReference type="NCBI Taxonomy" id="1400387"/>
    <lineage>
        <taxon>Bacteria</taxon>
        <taxon>Pseudomonadati</taxon>
        <taxon>Planctomycetota</taxon>
        <taxon>Planctomycetia</taxon>
        <taxon>Pirellulales</taxon>
        <taxon>Lacipirellulaceae</taxon>
        <taxon>Bythopirellula</taxon>
    </lineage>
</organism>
<proteinExistence type="predicted"/>
<dbReference type="EMBL" id="CP042913">
    <property type="protein sequence ID" value="QEG37165.1"/>
    <property type="molecule type" value="Genomic_DNA"/>
</dbReference>
<dbReference type="PANTHER" id="PTHR21310">
    <property type="entry name" value="AMINOGLYCOSIDE PHOSPHOTRANSFERASE-RELATED-RELATED"/>
    <property type="match status" value="1"/>
</dbReference>
<reference evidence="2 3" key="1">
    <citation type="submission" date="2019-08" db="EMBL/GenBank/DDBJ databases">
        <title>Deep-cultivation of Planctomycetes and their phenomic and genomic characterization uncovers novel biology.</title>
        <authorList>
            <person name="Wiegand S."/>
            <person name="Jogler M."/>
            <person name="Boedeker C."/>
            <person name="Pinto D."/>
            <person name="Vollmers J."/>
            <person name="Rivas-Marin E."/>
            <person name="Kohn T."/>
            <person name="Peeters S.H."/>
            <person name="Heuer A."/>
            <person name="Rast P."/>
            <person name="Oberbeckmann S."/>
            <person name="Bunk B."/>
            <person name="Jeske O."/>
            <person name="Meyerdierks A."/>
            <person name="Storesund J.E."/>
            <person name="Kallscheuer N."/>
            <person name="Luecker S."/>
            <person name="Lage O.M."/>
            <person name="Pohl T."/>
            <person name="Merkel B.J."/>
            <person name="Hornburger P."/>
            <person name="Mueller R.-W."/>
            <person name="Bruemmer F."/>
            <person name="Labrenz M."/>
            <person name="Spormann A.M."/>
            <person name="Op den Camp H."/>
            <person name="Overmann J."/>
            <person name="Amann R."/>
            <person name="Jetten M.S.M."/>
            <person name="Mascher T."/>
            <person name="Medema M.H."/>
            <person name="Devos D.P."/>
            <person name="Kaster A.-K."/>
            <person name="Ovreas L."/>
            <person name="Rohde M."/>
            <person name="Galperin M.Y."/>
            <person name="Jogler C."/>
        </authorList>
    </citation>
    <scope>NUCLEOTIDE SEQUENCE [LARGE SCALE GENOMIC DNA]</scope>
    <source>
        <strain evidence="2 3">Pr1d</strain>
    </source>
</reference>
<evidence type="ECO:0000259" key="1">
    <source>
        <dbReference type="Pfam" id="PF01636"/>
    </source>
</evidence>
<dbReference type="InterPro" id="IPR002575">
    <property type="entry name" value="Aminoglycoside_PTrfase"/>
</dbReference>
<dbReference type="KEGG" id="bgok:Pr1d_45060"/>